<keyword evidence="7" id="KW-0645">Protease</keyword>
<dbReference type="GO" id="GO:0071555">
    <property type="term" value="P:cell wall organization"/>
    <property type="evidence" value="ECO:0007669"/>
    <property type="project" value="UniProtKB-KW"/>
</dbReference>
<evidence type="ECO:0000256" key="16">
    <source>
        <dbReference type="ARBA" id="ARBA00034000"/>
    </source>
</evidence>
<feature type="compositionally biased region" description="Acidic residues" evidence="18">
    <location>
        <begin position="770"/>
        <end position="787"/>
    </location>
</feature>
<evidence type="ECO:0000259" key="21">
    <source>
        <dbReference type="Pfam" id="PF00912"/>
    </source>
</evidence>
<evidence type="ECO:0000256" key="3">
    <source>
        <dbReference type="ARBA" id="ARBA00007090"/>
    </source>
</evidence>
<evidence type="ECO:0000256" key="11">
    <source>
        <dbReference type="ARBA" id="ARBA00022960"/>
    </source>
</evidence>
<gene>
    <name evidence="22" type="primary">mrcA</name>
    <name evidence="22" type="ORF">NBRC110019_31740</name>
</gene>
<evidence type="ECO:0000256" key="4">
    <source>
        <dbReference type="ARBA" id="ARBA00007739"/>
    </source>
</evidence>
<feature type="region of interest" description="Disordered" evidence="18">
    <location>
        <begin position="756"/>
        <end position="787"/>
    </location>
</feature>
<dbReference type="GO" id="GO:0030288">
    <property type="term" value="C:outer membrane-bounded periplasmic space"/>
    <property type="evidence" value="ECO:0007669"/>
    <property type="project" value="TreeGrafter"/>
</dbReference>
<dbReference type="GO" id="GO:0006508">
    <property type="term" value="P:proteolysis"/>
    <property type="evidence" value="ECO:0007669"/>
    <property type="project" value="UniProtKB-KW"/>
</dbReference>
<dbReference type="GO" id="GO:0008360">
    <property type="term" value="P:regulation of cell shape"/>
    <property type="evidence" value="ECO:0007669"/>
    <property type="project" value="UniProtKB-KW"/>
</dbReference>
<dbReference type="Gene3D" id="3.40.710.10">
    <property type="entry name" value="DD-peptidase/beta-lactamase superfamily"/>
    <property type="match status" value="2"/>
</dbReference>
<feature type="domain" description="Penicillin-binding protein transpeptidase" evidence="20">
    <location>
        <begin position="435"/>
        <end position="692"/>
    </location>
</feature>
<keyword evidence="19" id="KW-0812">Transmembrane</keyword>
<dbReference type="EMBL" id="BRVP01000036">
    <property type="protein sequence ID" value="GLB54133.1"/>
    <property type="molecule type" value="Genomic_DNA"/>
</dbReference>
<name>A0A9W6B9N9_9FLAO</name>
<comment type="catalytic activity">
    <reaction evidence="16">
        <text>Preferential cleavage: (Ac)2-L-Lys-D-Ala-|-D-Ala. Also transpeptidation of peptidyl-alanyl moieties that are N-acyl substituents of D-alanine.</text>
        <dbReference type="EC" id="3.4.16.4"/>
    </reaction>
</comment>
<proteinExistence type="inferred from homology"/>
<keyword evidence="6" id="KW-0121">Carboxypeptidase</keyword>
<keyword evidence="11" id="KW-0133">Cell shape</keyword>
<dbReference type="Proteomes" id="UP001143545">
    <property type="component" value="Unassembled WGS sequence"/>
</dbReference>
<accession>A0A9W6B9N9</accession>
<evidence type="ECO:0000256" key="14">
    <source>
        <dbReference type="ARBA" id="ARBA00023268"/>
    </source>
</evidence>
<dbReference type="SUPFAM" id="SSF53955">
    <property type="entry name" value="Lysozyme-like"/>
    <property type="match status" value="1"/>
</dbReference>
<keyword evidence="23" id="KW-1185">Reference proteome</keyword>
<organism evidence="22 23">
    <name type="scientific">Neptunitalea chrysea</name>
    <dbReference type="NCBI Taxonomy" id="1647581"/>
    <lineage>
        <taxon>Bacteria</taxon>
        <taxon>Pseudomonadati</taxon>
        <taxon>Bacteroidota</taxon>
        <taxon>Flavobacteriia</taxon>
        <taxon>Flavobacteriales</taxon>
        <taxon>Flavobacteriaceae</taxon>
        <taxon>Neptunitalea</taxon>
    </lineage>
</organism>
<keyword evidence="9" id="KW-0808">Transferase</keyword>
<dbReference type="GO" id="GO:0005886">
    <property type="term" value="C:plasma membrane"/>
    <property type="evidence" value="ECO:0007669"/>
    <property type="project" value="UniProtKB-SubCell"/>
</dbReference>
<feature type="domain" description="Glycosyl transferase family 51" evidence="21">
    <location>
        <begin position="72"/>
        <end position="248"/>
    </location>
</feature>
<keyword evidence="8" id="KW-0328">Glycosyltransferase</keyword>
<dbReference type="InterPro" id="IPR036950">
    <property type="entry name" value="PBP_transglycosylase"/>
</dbReference>
<dbReference type="GO" id="GO:0009252">
    <property type="term" value="P:peptidoglycan biosynthetic process"/>
    <property type="evidence" value="ECO:0007669"/>
    <property type="project" value="UniProtKB-KW"/>
</dbReference>
<comment type="pathway">
    <text evidence="2">Cell wall biogenesis; peptidoglycan biosynthesis.</text>
</comment>
<sequence>MATKKKTAKKDTSKKGFRKFIFWFWGLFLFGILSVVFIFLLASWGAFGEMPDLRELENPDTNLASEIISADGETLGKFYLRENRTRVKYDDLPENLVKALIATEDERFYDHSGIDARGTLRAFAFLGSKGGASTITQQLARQLFVGVREDSKFKAITQKIKEWVIAVRLERNYTKEEIITMYFNTYDFGNLAVGIRSASRIYFGKEPKDLNIEESAMLVGMFQNSSLYNPRRNVKGVTNRRNIVLLQMFKNEYITKEVKDSLQALPITLNYSPESHNSGIATYFRGYLQQYMKDWIKENPKEDGEKYNLYLDGLKIYTTIDSRMQTYAEEAVKAHMVDLQTEFDRQNNPKTNKTSPFIRLSQKQVTHTLNVSMVQSERWRHMMYDLGKSKEEIKKSFQEKIPMRVFSWEGEIDTIMTPYDSIRYYKKFLRTGMMSMEPQTGHIKAWVGGINYKHFKFDMVKQGKRQVGSTFKPFVYTSAVDQLHYAPCYEVPDVQHCIPANKYGNLKPWCPDNSNGEFTGEMMSLSAALANSVNSVTATLMDQIGPAPVVNLAHKMGIESEIPEYPSIALGTPDISLYEMVGAYGTFANMGVYIKPVVVTRIEDKNGTVLYEYKPESADVLSPDVAYTMLEMMKGVVKHGSGGRLRHSSQANRIDYKRVMTGYPYALTNPIAGKTGTTQNQSDGWFMGIVPNLVTGVWVGGEDRSIHFRTITYGQGAAMALPIWGLYMKKCYTNEELGISKEDFEKPEEMNIDLTCGGRVQPDDLLQDGNPDDTVPEEQQEELPDGI</sequence>
<evidence type="ECO:0000259" key="20">
    <source>
        <dbReference type="Pfam" id="PF00905"/>
    </source>
</evidence>
<keyword evidence="14" id="KW-0511">Multifunctional enzyme</keyword>
<evidence type="ECO:0000256" key="8">
    <source>
        <dbReference type="ARBA" id="ARBA00022676"/>
    </source>
</evidence>
<evidence type="ECO:0000313" key="22">
    <source>
        <dbReference type="EMBL" id="GLB54133.1"/>
    </source>
</evidence>
<dbReference type="PANTHER" id="PTHR32282">
    <property type="entry name" value="BINDING PROTEIN TRANSPEPTIDASE, PUTATIVE-RELATED"/>
    <property type="match status" value="1"/>
</dbReference>
<keyword evidence="15" id="KW-0961">Cell wall biogenesis/degradation</keyword>
<dbReference type="InterPro" id="IPR012338">
    <property type="entry name" value="Beta-lactam/transpept-like"/>
</dbReference>
<dbReference type="Gene3D" id="1.10.3810.10">
    <property type="entry name" value="Biosynthetic peptidoglycan transglycosylase-like"/>
    <property type="match status" value="1"/>
</dbReference>
<dbReference type="InterPro" id="IPR001460">
    <property type="entry name" value="PCN-bd_Tpept"/>
</dbReference>
<dbReference type="GO" id="GO:0008955">
    <property type="term" value="F:peptidoglycan glycosyltransferase activity"/>
    <property type="evidence" value="ECO:0007669"/>
    <property type="project" value="UniProtKB-EC"/>
</dbReference>
<evidence type="ECO:0000256" key="9">
    <source>
        <dbReference type="ARBA" id="ARBA00022679"/>
    </source>
</evidence>
<evidence type="ECO:0000256" key="6">
    <source>
        <dbReference type="ARBA" id="ARBA00022645"/>
    </source>
</evidence>
<feature type="transmembrane region" description="Helical" evidence="19">
    <location>
        <begin position="20"/>
        <end position="47"/>
    </location>
</feature>
<dbReference type="AlphaFoldDB" id="A0A9W6B9N9"/>
<evidence type="ECO:0000256" key="17">
    <source>
        <dbReference type="ARBA" id="ARBA00049902"/>
    </source>
</evidence>
<keyword evidence="12" id="KW-0573">Peptidoglycan synthesis</keyword>
<evidence type="ECO:0000313" key="23">
    <source>
        <dbReference type="Proteomes" id="UP001143545"/>
    </source>
</evidence>
<evidence type="ECO:0000256" key="5">
    <source>
        <dbReference type="ARBA" id="ARBA00022475"/>
    </source>
</evidence>
<evidence type="ECO:0000256" key="18">
    <source>
        <dbReference type="SAM" id="MobiDB-lite"/>
    </source>
</evidence>
<keyword evidence="13 19" id="KW-0472">Membrane</keyword>
<evidence type="ECO:0000256" key="15">
    <source>
        <dbReference type="ARBA" id="ARBA00023316"/>
    </source>
</evidence>
<evidence type="ECO:0000256" key="19">
    <source>
        <dbReference type="SAM" id="Phobius"/>
    </source>
</evidence>
<dbReference type="InterPro" id="IPR050396">
    <property type="entry name" value="Glycosyltr_51/Transpeptidase"/>
</dbReference>
<protein>
    <submittedName>
        <fullName evidence="22">Penicillin-binding protein 1A</fullName>
    </submittedName>
</protein>
<dbReference type="InterPro" id="IPR001264">
    <property type="entry name" value="Glyco_trans_51"/>
</dbReference>
<dbReference type="InterPro" id="IPR023346">
    <property type="entry name" value="Lysozyme-like_dom_sf"/>
</dbReference>
<comment type="caution">
    <text evidence="22">The sequence shown here is derived from an EMBL/GenBank/DDBJ whole genome shotgun (WGS) entry which is preliminary data.</text>
</comment>
<comment type="similarity">
    <text evidence="3">In the C-terminal section; belongs to the transpeptidase family.</text>
</comment>
<comment type="catalytic activity">
    <reaction evidence="17">
        <text>[GlcNAc-(1-&gt;4)-Mur2Ac(oyl-L-Ala-gamma-D-Glu-L-Lys-D-Ala-D-Ala)](n)-di-trans,octa-cis-undecaprenyl diphosphate + beta-D-GlcNAc-(1-&gt;4)-Mur2Ac(oyl-L-Ala-gamma-D-Glu-L-Lys-D-Ala-D-Ala)-di-trans,octa-cis-undecaprenyl diphosphate = [GlcNAc-(1-&gt;4)-Mur2Ac(oyl-L-Ala-gamma-D-Glu-L-Lys-D-Ala-D-Ala)](n+1)-di-trans,octa-cis-undecaprenyl diphosphate + di-trans,octa-cis-undecaprenyl diphosphate + H(+)</text>
        <dbReference type="Rhea" id="RHEA:23708"/>
        <dbReference type="Rhea" id="RHEA-COMP:9602"/>
        <dbReference type="Rhea" id="RHEA-COMP:9603"/>
        <dbReference type="ChEBI" id="CHEBI:15378"/>
        <dbReference type="ChEBI" id="CHEBI:58405"/>
        <dbReference type="ChEBI" id="CHEBI:60033"/>
        <dbReference type="ChEBI" id="CHEBI:78435"/>
        <dbReference type="EC" id="2.4.99.28"/>
    </reaction>
</comment>
<dbReference type="RefSeq" id="WP_281756514.1">
    <property type="nucleotide sequence ID" value="NZ_BRVP01000036.1"/>
</dbReference>
<dbReference type="Pfam" id="PF00905">
    <property type="entry name" value="Transpeptidase"/>
    <property type="match status" value="1"/>
</dbReference>
<comment type="subcellular location">
    <subcellularLocation>
        <location evidence="1">Cell membrane</location>
    </subcellularLocation>
</comment>
<reference evidence="22" key="1">
    <citation type="submission" date="2022-07" db="EMBL/GenBank/DDBJ databases">
        <title>Taxonomy of Novel Oxalotrophic and Methylotrophic Bacteria.</title>
        <authorList>
            <person name="Sahin N."/>
            <person name="Tani A."/>
        </authorList>
    </citation>
    <scope>NUCLEOTIDE SEQUENCE</scope>
    <source>
        <strain evidence="22">AM327</strain>
    </source>
</reference>
<evidence type="ECO:0000256" key="12">
    <source>
        <dbReference type="ARBA" id="ARBA00022984"/>
    </source>
</evidence>
<evidence type="ECO:0000256" key="7">
    <source>
        <dbReference type="ARBA" id="ARBA00022670"/>
    </source>
</evidence>
<dbReference type="PANTHER" id="PTHR32282:SF11">
    <property type="entry name" value="PENICILLIN-BINDING PROTEIN 1B"/>
    <property type="match status" value="1"/>
</dbReference>
<keyword evidence="19" id="KW-1133">Transmembrane helix</keyword>
<keyword evidence="10" id="KW-0378">Hydrolase</keyword>
<evidence type="ECO:0000256" key="10">
    <source>
        <dbReference type="ARBA" id="ARBA00022801"/>
    </source>
</evidence>
<dbReference type="SUPFAM" id="SSF56601">
    <property type="entry name" value="beta-lactamase/transpeptidase-like"/>
    <property type="match status" value="1"/>
</dbReference>
<dbReference type="GO" id="GO:0009002">
    <property type="term" value="F:serine-type D-Ala-D-Ala carboxypeptidase activity"/>
    <property type="evidence" value="ECO:0007669"/>
    <property type="project" value="UniProtKB-EC"/>
</dbReference>
<dbReference type="Pfam" id="PF00912">
    <property type="entry name" value="Transgly"/>
    <property type="match status" value="1"/>
</dbReference>
<evidence type="ECO:0000256" key="13">
    <source>
        <dbReference type="ARBA" id="ARBA00023136"/>
    </source>
</evidence>
<keyword evidence="5" id="KW-1003">Cell membrane</keyword>
<comment type="similarity">
    <text evidence="4">In the N-terminal section; belongs to the glycosyltransferase 51 family.</text>
</comment>
<dbReference type="GO" id="GO:0008658">
    <property type="term" value="F:penicillin binding"/>
    <property type="evidence" value="ECO:0007669"/>
    <property type="project" value="InterPro"/>
</dbReference>
<evidence type="ECO:0000256" key="2">
    <source>
        <dbReference type="ARBA" id="ARBA00004752"/>
    </source>
</evidence>
<evidence type="ECO:0000256" key="1">
    <source>
        <dbReference type="ARBA" id="ARBA00004236"/>
    </source>
</evidence>